<comment type="caution">
    <text evidence="4">The sequence shown here is derived from an EMBL/GenBank/DDBJ whole genome shotgun (WGS) entry which is preliminary data.</text>
</comment>
<dbReference type="GO" id="GO:0008933">
    <property type="term" value="F:peptidoglycan lytic transglycosylase activity"/>
    <property type="evidence" value="ECO:0007669"/>
    <property type="project" value="TreeGrafter"/>
</dbReference>
<dbReference type="AlphaFoldDB" id="A0A4Q7VNU6"/>
<dbReference type="NCBIfam" id="TIGR02282">
    <property type="entry name" value="MltB"/>
    <property type="match status" value="1"/>
</dbReference>
<evidence type="ECO:0000313" key="4">
    <source>
        <dbReference type="EMBL" id="RZT98009.1"/>
    </source>
</evidence>
<keyword evidence="5" id="KW-1185">Reference proteome</keyword>
<dbReference type="Pfam" id="PF13406">
    <property type="entry name" value="SLT_2"/>
    <property type="match status" value="1"/>
</dbReference>
<dbReference type="PANTHER" id="PTHR30163:SF9">
    <property type="entry name" value="MEMBRANE-BOUND LYTIC MUREIN TRANSGLYCOSYLASE B"/>
    <property type="match status" value="1"/>
</dbReference>
<feature type="domain" description="Transglycosylase SLT" evidence="3">
    <location>
        <begin position="66"/>
        <end position="361"/>
    </location>
</feature>
<feature type="active site" evidence="1">
    <location>
        <position position="157"/>
    </location>
</feature>
<dbReference type="PANTHER" id="PTHR30163">
    <property type="entry name" value="MEMBRANE-BOUND LYTIC MUREIN TRANSGLYCOSYLASE B"/>
    <property type="match status" value="1"/>
</dbReference>
<dbReference type="Gene3D" id="1.10.8.350">
    <property type="entry name" value="Bacterial muramidase"/>
    <property type="match status" value="1"/>
</dbReference>
<name>A0A4Q7VNU6_9BURK</name>
<dbReference type="Proteomes" id="UP000293671">
    <property type="component" value="Unassembled WGS sequence"/>
</dbReference>
<keyword evidence="2" id="KW-0732">Signal</keyword>
<evidence type="ECO:0000313" key="5">
    <source>
        <dbReference type="Proteomes" id="UP000293671"/>
    </source>
</evidence>
<dbReference type="FunFam" id="1.10.8.350:FF:000001">
    <property type="entry name" value="Lytic murein transglycosylase B"/>
    <property type="match status" value="1"/>
</dbReference>
<dbReference type="InterPro" id="IPR023346">
    <property type="entry name" value="Lysozyme-like_dom_sf"/>
</dbReference>
<dbReference type="InterPro" id="IPR043426">
    <property type="entry name" value="MltB-like"/>
</dbReference>
<dbReference type="EMBL" id="SHKP01000006">
    <property type="protein sequence ID" value="RZT98009.1"/>
    <property type="molecule type" value="Genomic_DNA"/>
</dbReference>
<dbReference type="InterPro" id="IPR011757">
    <property type="entry name" value="Lytic_transglycosylase_MltB"/>
</dbReference>
<gene>
    <name evidence="4" type="ORF">EV670_2411</name>
</gene>
<evidence type="ECO:0000256" key="2">
    <source>
        <dbReference type="SAM" id="SignalP"/>
    </source>
</evidence>
<dbReference type="OrthoDB" id="9772911at2"/>
<organism evidence="4 5">
    <name type="scientific">Rivibacter subsaxonicus</name>
    <dbReference type="NCBI Taxonomy" id="457575"/>
    <lineage>
        <taxon>Bacteria</taxon>
        <taxon>Pseudomonadati</taxon>
        <taxon>Pseudomonadota</taxon>
        <taxon>Betaproteobacteria</taxon>
        <taxon>Burkholderiales</taxon>
        <taxon>Rivibacter</taxon>
    </lineage>
</organism>
<proteinExistence type="predicted"/>
<feature type="signal peptide" evidence="2">
    <location>
        <begin position="1"/>
        <end position="37"/>
    </location>
</feature>
<dbReference type="Gene3D" id="1.10.530.10">
    <property type="match status" value="1"/>
</dbReference>
<protein>
    <submittedName>
        <fullName evidence="4">Membrane-bound lytic murein transglycosylase B</fullName>
    </submittedName>
</protein>
<evidence type="ECO:0000256" key="1">
    <source>
        <dbReference type="PIRSR" id="PIRSR611757-1"/>
    </source>
</evidence>
<dbReference type="GO" id="GO:0009253">
    <property type="term" value="P:peptidoglycan catabolic process"/>
    <property type="evidence" value="ECO:0007669"/>
    <property type="project" value="TreeGrafter"/>
</dbReference>
<sequence>MLYFPLRSGASGTRRHAITLALALVAAILALPAPSLAASKKPQRALQSDNAADAVTYGRRDELMNWATEVAERRGLDAVQLQQALAQARLQPAVQRLIAPPPAGSAKNWAAYRARFVEPVRIKAGVEFWRQNEAALAQAQERTGVPASVIVGIIGVETLYARQMGNFRVIDALTTLGFDFPANARRDRSAFFRDELEALFVLAQHQGIDPLSLKGSYAGAIGMPQFMPSSILRYAVDGDADGRIDLHGNPADVIASVAHYLAEFGWQRGMTTHYGVAVPVEVVDRAVLLAPDILPSFSAAQFAERGAVLDAAGLGHVGPLALVELQNGEAAPSYVAGTQNFYAITRYNWSSYYALAVIELGLAVEAVWLKAQGSTGSS</sequence>
<dbReference type="InterPro" id="IPR031304">
    <property type="entry name" value="SLT_2"/>
</dbReference>
<dbReference type="CDD" id="cd13399">
    <property type="entry name" value="Slt35-like"/>
    <property type="match status" value="1"/>
</dbReference>
<reference evidence="4 5" key="1">
    <citation type="submission" date="2019-02" db="EMBL/GenBank/DDBJ databases">
        <title>Genomic Encyclopedia of Type Strains, Phase IV (KMG-IV): sequencing the most valuable type-strain genomes for metagenomic binning, comparative biology and taxonomic classification.</title>
        <authorList>
            <person name="Goeker M."/>
        </authorList>
    </citation>
    <scope>NUCLEOTIDE SEQUENCE [LARGE SCALE GENOMIC DNA]</scope>
    <source>
        <strain evidence="4 5">DSM 19570</strain>
    </source>
</reference>
<evidence type="ECO:0000259" key="3">
    <source>
        <dbReference type="Pfam" id="PF13406"/>
    </source>
</evidence>
<dbReference type="RefSeq" id="WP_130432368.1">
    <property type="nucleotide sequence ID" value="NZ_SHKP01000006.1"/>
</dbReference>
<accession>A0A4Q7VNU6</accession>
<feature type="chain" id="PRO_5020591587" evidence="2">
    <location>
        <begin position="38"/>
        <end position="378"/>
    </location>
</feature>
<dbReference type="SUPFAM" id="SSF53955">
    <property type="entry name" value="Lysozyme-like"/>
    <property type="match status" value="1"/>
</dbReference>